<proteinExistence type="predicted"/>
<protein>
    <submittedName>
        <fullName evidence="1">Uncharacterized protein</fullName>
    </submittedName>
</protein>
<sequence length="94" mass="10593">MRRDGPPHICRRKNGTFALNADWSSRSTRIQKVMGLWTDKYPEAKDVSRCIFSSVVVGACRCSECAPHADFEGISDVSGKPRDFYNLNLPIFIV</sequence>
<evidence type="ECO:0000313" key="1">
    <source>
        <dbReference type="EMBL" id="OGE55304.1"/>
    </source>
</evidence>
<dbReference type="RefSeq" id="XP_022490734.1">
    <property type="nucleotide sequence ID" value="XM_022629300.1"/>
</dbReference>
<gene>
    <name evidence="1" type="ORF">PENARI_c004G08712</name>
</gene>
<comment type="caution">
    <text evidence="1">The sequence shown here is derived from an EMBL/GenBank/DDBJ whole genome shotgun (WGS) entry which is preliminary data.</text>
</comment>
<name>A0A1F5LQ21_PENAI</name>
<dbReference type="AlphaFoldDB" id="A0A1F5LQ21"/>
<dbReference type="GeneID" id="34574034"/>
<evidence type="ECO:0000313" key="2">
    <source>
        <dbReference type="Proteomes" id="UP000177622"/>
    </source>
</evidence>
<dbReference type="EMBL" id="LXJU01000004">
    <property type="protein sequence ID" value="OGE55304.1"/>
    <property type="molecule type" value="Genomic_DNA"/>
</dbReference>
<dbReference type="Proteomes" id="UP000177622">
    <property type="component" value="Unassembled WGS sequence"/>
</dbReference>
<reference evidence="1 2" key="1">
    <citation type="journal article" date="2016" name="Sci. Rep.">
        <title>Penicillium arizonense, a new, genome sequenced fungal species, reveals a high chemical diversity in secreted metabolites.</title>
        <authorList>
            <person name="Grijseels S."/>
            <person name="Nielsen J.C."/>
            <person name="Randelovic M."/>
            <person name="Nielsen J."/>
            <person name="Nielsen K.F."/>
            <person name="Workman M."/>
            <person name="Frisvad J.C."/>
        </authorList>
    </citation>
    <scope>NUCLEOTIDE SEQUENCE [LARGE SCALE GENOMIC DNA]</scope>
    <source>
        <strain evidence="1 2">CBS 141311</strain>
    </source>
</reference>
<organism evidence="1 2">
    <name type="scientific">Penicillium arizonense</name>
    <dbReference type="NCBI Taxonomy" id="1835702"/>
    <lineage>
        <taxon>Eukaryota</taxon>
        <taxon>Fungi</taxon>
        <taxon>Dikarya</taxon>
        <taxon>Ascomycota</taxon>
        <taxon>Pezizomycotina</taxon>
        <taxon>Eurotiomycetes</taxon>
        <taxon>Eurotiomycetidae</taxon>
        <taxon>Eurotiales</taxon>
        <taxon>Aspergillaceae</taxon>
        <taxon>Penicillium</taxon>
    </lineage>
</organism>
<keyword evidence="2" id="KW-1185">Reference proteome</keyword>
<accession>A0A1F5LQ21</accession>